<protein>
    <submittedName>
        <fullName evidence="1">Uncharacterized protein</fullName>
    </submittedName>
</protein>
<reference evidence="1 2" key="1">
    <citation type="submission" date="2018-02" db="EMBL/GenBank/DDBJ databases">
        <title>The draft genome of Phyllobacterium sp. 1N-3.</title>
        <authorList>
            <person name="Liu L."/>
            <person name="Li L."/>
            <person name="Zhang X."/>
            <person name="Wang T."/>
            <person name="Liang L."/>
        </authorList>
    </citation>
    <scope>NUCLEOTIDE SEQUENCE [LARGE SCALE GENOMIC DNA]</scope>
    <source>
        <strain evidence="1 2">1N-3</strain>
    </source>
</reference>
<keyword evidence="2" id="KW-1185">Reference proteome</keyword>
<dbReference type="AlphaFoldDB" id="A0A2S9IWN6"/>
<evidence type="ECO:0000313" key="2">
    <source>
        <dbReference type="Proteomes" id="UP000239434"/>
    </source>
</evidence>
<proteinExistence type="predicted"/>
<organism evidence="1 2">
    <name type="scientific">Phyllobacterium phragmitis</name>
    <dbReference type="NCBI Taxonomy" id="2670329"/>
    <lineage>
        <taxon>Bacteria</taxon>
        <taxon>Pseudomonadati</taxon>
        <taxon>Pseudomonadota</taxon>
        <taxon>Alphaproteobacteria</taxon>
        <taxon>Hyphomicrobiales</taxon>
        <taxon>Phyllobacteriaceae</taxon>
        <taxon>Phyllobacterium</taxon>
    </lineage>
</organism>
<accession>A0A2S9IWN6</accession>
<comment type="caution">
    <text evidence="1">The sequence shown here is derived from an EMBL/GenBank/DDBJ whole genome shotgun (WGS) entry which is preliminary data.</text>
</comment>
<dbReference type="EMBL" id="PVBR01000003">
    <property type="protein sequence ID" value="PRD44900.1"/>
    <property type="molecule type" value="Genomic_DNA"/>
</dbReference>
<dbReference type="Proteomes" id="UP000239434">
    <property type="component" value="Unassembled WGS sequence"/>
</dbReference>
<dbReference type="RefSeq" id="WP_105740981.1">
    <property type="nucleotide sequence ID" value="NZ_PVBR01000003.1"/>
</dbReference>
<sequence length="83" mass="9609">MYEVFAAIIAFSNLPKDDSPRSRRHAEDRFYDELGTPLPLPLTAFFRILSIAQSWRGWRTGHRRLLRIRKPAVESKGRVAGQN</sequence>
<name>A0A2S9IWN6_9HYPH</name>
<evidence type="ECO:0000313" key="1">
    <source>
        <dbReference type="EMBL" id="PRD44900.1"/>
    </source>
</evidence>
<gene>
    <name evidence="1" type="ORF">C5748_05875</name>
</gene>